<dbReference type="Gene3D" id="3.30.60.10">
    <property type="entry name" value="Endochitinase-like"/>
    <property type="match status" value="1"/>
</dbReference>
<dbReference type="SUPFAM" id="SSF54106">
    <property type="entry name" value="LysM domain"/>
    <property type="match status" value="1"/>
</dbReference>
<dbReference type="InterPro" id="IPR001002">
    <property type="entry name" value="Chitin-bd_1"/>
</dbReference>
<evidence type="ECO:0000256" key="3">
    <source>
        <dbReference type="ARBA" id="ARBA00012729"/>
    </source>
</evidence>
<protein>
    <recommendedName>
        <fullName evidence="3">chitinase</fullName>
        <ecNumber evidence="3">3.2.1.14</ecNumber>
    </recommendedName>
</protein>
<keyword evidence="16" id="KW-0489">Methyltransferase</keyword>
<dbReference type="InterPro" id="IPR036779">
    <property type="entry name" value="LysM_dom_sf"/>
</dbReference>
<comment type="caution">
    <text evidence="16">The sequence shown here is derived from an EMBL/GenBank/DDBJ whole genome shotgun (WGS) entry which is preliminary data.</text>
</comment>
<dbReference type="EC" id="3.2.1.14" evidence="3"/>
<feature type="domain" description="LysM" evidence="14">
    <location>
        <begin position="185"/>
        <end position="230"/>
    </location>
</feature>
<evidence type="ECO:0000256" key="12">
    <source>
        <dbReference type="RuleBase" id="RU000489"/>
    </source>
</evidence>
<dbReference type="InterPro" id="IPR018392">
    <property type="entry name" value="LysM"/>
</dbReference>
<dbReference type="InterPro" id="IPR017853">
    <property type="entry name" value="GH"/>
</dbReference>
<dbReference type="GO" id="GO:0008061">
    <property type="term" value="F:chitin binding"/>
    <property type="evidence" value="ECO:0007669"/>
    <property type="project" value="UniProtKB-UniRule"/>
</dbReference>
<dbReference type="Proteomes" id="UP000197666">
    <property type="component" value="Unassembled WGS sequence"/>
</dbReference>
<dbReference type="CDD" id="cd00035">
    <property type="entry name" value="ChtBD1"/>
    <property type="match status" value="1"/>
</dbReference>
<dbReference type="InterPro" id="IPR001579">
    <property type="entry name" value="Glyco_hydro_18_chit_AS"/>
</dbReference>
<feature type="domain" description="LysM" evidence="14">
    <location>
        <begin position="249"/>
        <end position="298"/>
    </location>
</feature>
<evidence type="ECO:0000256" key="6">
    <source>
        <dbReference type="ARBA" id="ARBA00023024"/>
    </source>
</evidence>
<dbReference type="InterPro" id="IPR011583">
    <property type="entry name" value="Chitinase_II/V-like_cat"/>
</dbReference>
<evidence type="ECO:0000313" key="16">
    <source>
        <dbReference type="EMBL" id="TPR05878.1"/>
    </source>
</evidence>
<dbReference type="Gene3D" id="3.10.350.10">
    <property type="entry name" value="LysM domain"/>
    <property type="match status" value="2"/>
</dbReference>
<keyword evidence="9 12" id="KW-0326">Glycosidase</keyword>
<dbReference type="PROSITE" id="PS01095">
    <property type="entry name" value="GH18_1"/>
    <property type="match status" value="1"/>
</dbReference>
<dbReference type="GO" id="GO:0032259">
    <property type="term" value="P:methylation"/>
    <property type="evidence" value="ECO:0007669"/>
    <property type="project" value="UniProtKB-KW"/>
</dbReference>
<comment type="similarity">
    <text evidence="2">Belongs to the glycosyl hydrolase 18 family. Chitinase class V subfamily.</text>
</comment>
<dbReference type="VEuPathDB" id="FungiDB:ATCC64974_62990"/>
<name>A0A505I1K7_ASPNG</name>
<keyword evidence="4 11" id="KW-0147">Chitin-binding</keyword>
<comment type="caution">
    <text evidence="11">Lacks conserved residue(s) required for the propagation of feature annotation.</text>
</comment>
<feature type="domain" description="Chitin-binding type-1" evidence="13">
    <location>
        <begin position="311"/>
        <end position="381"/>
    </location>
</feature>
<dbReference type="SMART" id="SM00257">
    <property type="entry name" value="LysM"/>
    <property type="match status" value="2"/>
</dbReference>
<evidence type="ECO:0000256" key="5">
    <source>
        <dbReference type="ARBA" id="ARBA00022801"/>
    </source>
</evidence>
<proteinExistence type="inferred from homology"/>
<evidence type="ECO:0000256" key="10">
    <source>
        <dbReference type="ARBA" id="ARBA00023326"/>
    </source>
</evidence>
<sequence>MDNNTSSCGHVHQAQATVDVSWWGVKNHASNTHAANGFASTASQLENYLTRDDTCGKSVLFSKAGDIVMGVYIGSQYTKSGAAQLLSGLHDYQNLLDKYVASQLALEVCGDKSLGPEIIAVFIDTTGNISAVQTALRGWNEAKCLTGFSGQELWTNVSLSMIPPSEISIVPGMKSQTLSRRDTCSYTQAVAGDGCWSLAERCGITQDDLESYNPVSDFCNTIEVGQYVCCSSGSLPDFSPQPNADGSCYTYTIQFGDLCSTIANTYNIPDATKIEAYNSETWGWEGCSYLMIGQNICLSSGDPPMPAAVANAQCGPQVPGTERPTNGTALADLNPCPLNACCDIWGECGITDDFCTADPADTGAPGTAQPNSNGCISNCGTNITNNDATPAEFRRVGYYESFNWDRPCLHMSPSDIDTDIYTHVHYAFATITSDFAVNISEYTDVFDQFVQLTGTKRILSFGGWSFSTDTDTYPIFRSGVSDDERSLFATNVAQFITEYDLDGVDFDWEYPGAPDIPGIPAGSPTDGPNYLSFLKLVRAALPDDKSVSIAAPASYWYLKGFPIKDIGSVVDYIIYMTYDLHGQWDYGNTFANSGCPNGNCLRSHINMTETHYALSMITKAGVPASKIMVGMARYGRSFQMTEAGCWGANCTFTGPESGATPGECTQTAGYISNYEINEILSAADDTDLYSVTVETYVSEGDILVYNSTQWISYMTDDTYETRLAYYQGLNFGGTSDWALDLAEDWETGVASDGDETADATPPCDLSLTFDTLDALAAVATSYDPYCAQIYAVDTLGSELAVAQVNYTTVDTDYDDYFGYYVDYIKEMVPSVLNSFMNDVNGPGNQYFDCTWNRDGVNTTTQICPFPDIELGEGSYKLYFTLVNGTGFYNDLETNYGIDASWVTFGEVDMSDGCTNTVELEEGCQLGTRTWYGFPQAASNIVVPNPKDVVTAAGANMTTLMDQIQETSVDLLLAQWDGSALDAAQVLAMPVALVQQAVTSMAQVKAIGKAEEEAQKKELILTIVTAVLAVVPLVGDASLAAAGLEDVARAVALIGETTNAAFDLYTIVSDPASAPMAILGMMLGSAALGRDSQSFAKMGKLRRDMSEDALSDMGEVFTEKNTLINTIVRSCTA</sequence>
<evidence type="ECO:0000256" key="9">
    <source>
        <dbReference type="ARBA" id="ARBA00023295"/>
    </source>
</evidence>
<keyword evidence="6" id="KW-0146">Chitin degradation</keyword>
<dbReference type="VEuPathDB" id="FungiDB:M747DRAFT_243592"/>
<dbReference type="PROSITE" id="PS50941">
    <property type="entry name" value="CHIT_BIND_I_2"/>
    <property type="match status" value="1"/>
</dbReference>
<dbReference type="VEuPathDB" id="FungiDB:ASPNIDRAFT2_1158625"/>
<feature type="domain" description="GH18" evidence="15">
    <location>
        <begin position="393"/>
        <end position="755"/>
    </location>
</feature>
<feature type="disulfide bond" evidence="11">
    <location>
        <begin position="336"/>
        <end position="348"/>
    </location>
</feature>
<dbReference type="Gene3D" id="3.20.20.80">
    <property type="entry name" value="Glycosidases"/>
    <property type="match status" value="1"/>
</dbReference>
<dbReference type="Pfam" id="PF00704">
    <property type="entry name" value="Glyco_hydro_18"/>
    <property type="match status" value="1"/>
</dbReference>
<dbReference type="Gene3D" id="3.10.50.10">
    <property type="match status" value="1"/>
</dbReference>
<feature type="disulfide bond" evidence="11">
    <location>
        <begin position="375"/>
        <end position="379"/>
    </location>
</feature>
<feature type="disulfide bond" evidence="11">
    <location>
        <begin position="341"/>
        <end position="355"/>
    </location>
</feature>
<dbReference type="PANTHER" id="PTHR47700">
    <property type="entry name" value="V CHITINASE, PUTATIVE (AFU_ORTHOLOGUE AFUA_6G13720)-RELATED"/>
    <property type="match status" value="1"/>
</dbReference>
<dbReference type="AlphaFoldDB" id="A0A505I1K7"/>
<evidence type="ECO:0000256" key="1">
    <source>
        <dbReference type="ARBA" id="ARBA00000822"/>
    </source>
</evidence>
<dbReference type="GO" id="GO:0000272">
    <property type="term" value="P:polysaccharide catabolic process"/>
    <property type="evidence" value="ECO:0007669"/>
    <property type="project" value="UniProtKB-KW"/>
</dbReference>
<evidence type="ECO:0000259" key="13">
    <source>
        <dbReference type="PROSITE" id="PS50941"/>
    </source>
</evidence>
<dbReference type="SUPFAM" id="SSF51445">
    <property type="entry name" value="(Trans)glycosidases"/>
    <property type="match status" value="1"/>
</dbReference>
<evidence type="ECO:0000256" key="11">
    <source>
        <dbReference type="PROSITE-ProRule" id="PRU00261"/>
    </source>
</evidence>
<dbReference type="GO" id="GO:0008168">
    <property type="term" value="F:methyltransferase activity"/>
    <property type="evidence" value="ECO:0007669"/>
    <property type="project" value="UniProtKB-KW"/>
</dbReference>
<organism evidence="16 17">
    <name type="scientific">Aspergillus niger</name>
    <dbReference type="NCBI Taxonomy" id="5061"/>
    <lineage>
        <taxon>Eukaryota</taxon>
        <taxon>Fungi</taxon>
        <taxon>Dikarya</taxon>
        <taxon>Ascomycota</taxon>
        <taxon>Pezizomycotina</taxon>
        <taxon>Eurotiomycetes</taxon>
        <taxon>Eurotiomycetidae</taxon>
        <taxon>Eurotiales</taxon>
        <taxon>Aspergillaceae</taxon>
        <taxon>Aspergillus</taxon>
        <taxon>Aspergillus subgen. Circumdati</taxon>
    </lineage>
</organism>
<dbReference type="InterPro" id="IPR001223">
    <property type="entry name" value="Glyco_hydro18_cat"/>
</dbReference>
<dbReference type="InterPro" id="IPR029070">
    <property type="entry name" value="Chitinase_insertion_sf"/>
</dbReference>
<accession>A0A505I1K7</accession>
<reference evidence="17" key="1">
    <citation type="submission" date="2018-10" db="EMBL/GenBank/DDBJ databases">
        <title>FDA dAtabase for Regulatory Grade micrObial Sequences (FDA-ARGOS): Supporting development and validation of Infectious Disease Dx tests.</title>
        <authorList>
            <person name="Kerrigan L."/>
            <person name="Tallon L."/>
            <person name="Sadzewicz L."/>
            <person name="Sengamalay N."/>
            <person name="Ott S."/>
            <person name="Godinez A."/>
            <person name="Nagaraj S."/>
            <person name="Vavikolanu K."/>
            <person name="Nadendla S."/>
            <person name="George J."/>
            <person name="Sichtig H."/>
        </authorList>
    </citation>
    <scope>NUCLEOTIDE SEQUENCE [LARGE SCALE GENOMIC DNA]</scope>
    <source>
        <strain evidence="17">FDAARGOS_311</strain>
    </source>
</reference>
<dbReference type="SMART" id="SM00636">
    <property type="entry name" value="Glyco_18"/>
    <property type="match status" value="1"/>
</dbReference>
<dbReference type="EMBL" id="NKJJ02000011">
    <property type="protein sequence ID" value="TPR05878.1"/>
    <property type="molecule type" value="Genomic_DNA"/>
</dbReference>
<keyword evidence="16" id="KW-0808">Transferase</keyword>
<dbReference type="PROSITE" id="PS51910">
    <property type="entry name" value="GH18_2"/>
    <property type="match status" value="1"/>
</dbReference>
<dbReference type="VEuPathDB" id="FungiDB:An12g01800"/>
<dbReference type="PANTHER" id="PTHR47700:SF2">
    <property type="entry name" value="CHITINASE"/>
    <property type="match status" value="1"/>
</dbReference>
<dbReference type="GO" id="GO:0006032">
    <property type="term" value="P:chitin catabolic process"/>
    <property type="evidence" value="ECO:0007669"/>
    <property type="project" value="UniProtKB-KW"/>
</dbReference>
<keyword evidence="7" id="KW-0843">Virulence</keyword>
<dbReference type="Pfam" id="PF01476">
    <property type="entry name" value="LysM"/>
    <property type="match status" value="2"/>
</dbReference>
<dbReference type="SUPFAM" id="SSF57016">
    <property type="entry name" value="Plant lectins/antimicrobial peptides"/>
    <property type="match status" value="1"/>
</dbReference>
<dbReference type="SUPFAM" id="SSF54556">
    <property type="entry name" value="Chitinase insertion domain"/>
    <property type="match status" value="1"/>
</dbReference>
<evidence type="ECO:0000256" key="4">
    <source>
        <dbReference type="ARBA" id="ARBA00022669"/>
    </source>
</evidence>
<dbReference type="GO" id="GO:0008843">
    <property type="term" value="F:endochitinase activity"/>
    <property type="evidence" value="ECO:0007669"/>
    <property type="project" value="UniProtKB-EC"/>
</dbReference>
<dbReference type="CDD" id="cd00118">
    <property type="entry name" value="LysM"/>
    <property type="match status" value="1"/>
</dbReference>
<evidence type="ECO:0000259" key="14">
    <source>
        <dbReference type="PROSITE" id="PS51782"/>
    </source>
</evidence>
<dbReference type="InterPro" id="IPR053214">
    <property type="entry name" value="LysM12-like"/>
</dbReference>
<keyword evidence="8" id="KW-0119">Carbohydrate metabolism</keyword>
<evidence type="ECO:0000256" key="8">
    <source>
        <dbReference type="ARBA" id="ARBA00023277"/>
    </source>
</evidence>
<evidence type="ECO:0000313" key="17">
    <source>
        <dbReference type="Proteomes" id="UP000197666"/>
    </source>
</evidence>
<evidence type="ECO:0000256" key="7">
    <source>
        <dbReference type="ARBA" id="ARBA00023026"/>
    </source>
</evidence>
<keyword evidence="10" id="KW-0624">Polysaccharide degradation</keyword>
<comment type="catalytic activity">
    <reaction evidence="1">
        <text>Random endo-hydrolysis of N-acetyl-beta-D-glucosaminide (1-&gt;4)-beta-linkages in chitin and chitodextrins.</text>
        <dbReference type="EC" id="3.2.1.14"/>
    </reaction>
</comment>
<dbReference type="InterPro" id="IPR036861">
    <property type="entry name" value="Endochitinase-like_sf"/>
</dbReference>
<dbReference type="VEuPathDB" id="FungiDB:An12g05330"/>
<keyword evidence="5 12" id="KW-0378">Hydrolase</keyword>
<evidence type="ECO:0000256" key="2">
    <source>
        <dbReference type="ARBA" id="ARBA00008682"/>
    </source>
</evidence>
<dbReference type="VEuPathDB" id="FungiDB:M747DRAFT_322972"/>
<evidence type="ECO:0000259" key="15">
    <source>
        <dbReference type="PROSITE" id="PS51910"/>
    </source>
</evidence>
<dbReference type="PROSITE" id="PS51782">
    <property type="entry name" value="LYSM"/>
    <property type="match status" value="2"/>
</dbReference>
<gene>
    <name evidence="16" type="ORF">CAN33_0011660</name>
</gene>
<dbReference type="CDD" id="cd02878">
    <property type="entry name" value="GH18_zymocin_alpha"/>
    <property type="match status" value="1"/>
</dbReference>
<keyword evidence="11" id="KW-1015">Disulfide bond</keyword>